<dbReference type="STRING" id="1197717.BED41_02130"/>
<dbReference type="PANTHER" id="PTHR34148">
    <property type="entry name" value="ADENOSYLCOBINAMIDE-GDP RIBAZOLETRANSFERASE"/>
    <property type="match status" value="1"/>
</dbReference>
<evidence type="ECO:0000256" key="14">
    <source>
        <dbReference type="ARBA" id="ARBA00025228"/>
    </source>
</evidence>
<dbReference type="EC" id="2.7.8.26" evidence="5 19"/>
<evidence type="ECO:0000256" key="17">
    <source>
        <dbReference type="ARBA" id="ARBA00048623"/>
    </source>
</evidence>
<dbReference type="GeneID" id="83056647"/>
<dbReference type="HAMAP" id="MF_00719">
    <property type="entry name" value="CobS"/>
    <property type="match status" value="1"/>
</dbReference>
<keyword evidence="9 19" id="KW-0808">Transferase</keyword>
<dbReference type="GO" id="GO:0051073">
    <property type="term" value="F:adenosylcobinamide-GDP ribazoletransferase activity"/>
    <property type="evidence" value="ECO:0007669"/>
    <property type="project" value="UniProtKB-UniRule"/>
</dbReference>
<keyword evidence="8 19" id="KW-0169">Cobalamin biosynthesis</keyword>
<evidence type="ECO:0000313" key="20">
    <source>
        <dbReference type="EMBL" id="ANZ43993.1"/>
    </source>
</evidence>
<evidence type="ECO:0000256" key="6">
    <source>
        <dbReference type="ARBA" id="ARBA00015850"/>
    </source>
</evidence>
<keyword evidence="7 19" id="KW-1003">Cell membrane</keyword>
<comment type="catalytic activity">
    <reaction evidence="17 19">
        <text>alpha-ribazole + adenosylcob(III)inamide-GDP = adenosylcob(III)alamin + GMP + H(+)</text>
        <dbReference type="Rhea" id="RHEA:16049"/>
        <dbReference type="ChEBI" id="CHEBI:10329"/>
        <dbReference type="ChEBI" id="CHEBI:15378"/>
        <dbReference type="ChEBI" id="CHEBI:18408"/>
        <dbReference type="ChEBI" id="CHEBI:58115"/>
        <dbReference type="ChEBI" id="CHEBI:60487"/>
        <dbReference type="EC" id="2.7.8.26"/>
    </reaction>
</comment>
<dbReference type="GO" id="GO:0005886">
    <property type="term" value="C:plasma membrane"/>
    <property type="evidence" value="ECO:0007669"/>
    <property type="project" value="UniProtKB-SubCell"/>
</dbReference>
<evidence type="ECO:0000256" key="7">
    <source>
        <dbReference type="ARBA" id="ARBA00022475"/>
    </source>
</evidence>
<keyword evidence="12 19" id="KW-1133">Transmembrane helix</keyword>
<dbReference type="Pfam" id="PF02654">
    <property type="entry name" value="CobS"/>
    <property type="match status" value="1"/>
</dbReference>
<comment type="function">
    <text evidence="14 19">Joins adenosylcobinamide-GDP and alpha-ribazole to generate adenosylcobalamin (Ado-cobalamin). Also synthesizes adenosylcobalamin 5'-phosphate from adenosylcobinamide-GDP and alpha-ribazole 5'-phosphate.</text>
</comment>
<gene>
    <name evidence="19" type="primary">cobS</name>
    <name evidence="20" type="ORF">BED41_02130</name>
</gene>
<comment type="subcellular location">
    <subcellularLocation>
        <location evidence="2 19">Cell membrane</location>
        <topology evidence="2 19">Multi-pass membrane protein</topology>
    </subcellularLocation>
</comment>
<keyword evidence="10 19" id="KW-0812">Transmembrane</keyword>
<feature type="transmembrane region" description="Helical" evidence="19">
    <location>
        <begin position="136"/>
        <end position="157"/>
    </location>
</feature>
<evidence type="ECO:0000256" key="9">
    <source>
        <dbReference type="ARBA" id="ARBA00022679"/>
    </source>
</evidence>
<dbReference type="EMBL" id="CP016757">
    <property type="protein sequence ID" value="ANZ43993.1"/>
    <property type="molecule type" value="Genomic_DNA"/>
</dbReference>
<keyword evidence="11 19" id="KW-0460">Magnesium</keyword>
<feature type="transmembrane region" description="Helical" evidence="19">
    <location>
        <begin position="252"/>
        <end position="271"/>
    </location>
</feature>
<dbReference type="InterPro" id="IPR003805">
    <property type="entry name" value="CobS"/>
</dbReference>
<evidence type="ECO:0000256" key="2">
    <source>
        <dbReference type="ARBA" id="ARBA00004651"/>
    </source>
</evidence>
<comment type="similarity">
    <text evidence="4 19">Belongs to the CobS family.</text>
</comment>
<evidence type="ECO:0000256" key="5">
    <source>
        <dbReference type="ARBA" id="ARBA00013200"/>
    </source>
</evidence>
<evidence type="ECO:0000256" key="13">
    <source>
        <dbReference type="ARBA" id="ARBA00023136"/>
    </source>
</evidence>
<evidence type="ECO:0000256" key="11">
    <source>
        <dbReference type="ARBA" id="ARBA00022842"/>
    </source>
</evidence>
<evidence type="ECO:0000256" key="8">
    <source>
        <dbReference type="ARBA" id="ARBA00022573"/>
    </source>
</evidence>
<organism evidence="20 21">
    <name type="scientific">Cloacibacillus porcorum</name>
    <dbReference type="NCBI Taxonomy" id="1197717"/>
    <lineage>
        <taxon>Bacteria</taxon>
        <taxon>Thermotogati</taxon>
        <taxon>Synergistota</taxon>
        <taxon>Synergistia</taxon>
        <taxon>Synergistales</taxon>
        <taxon>Synergistaceae</taxon>
        <taxon>Cloacibacillus</taxon>
    </lineage>
</organism>
<comment type="pathway">
    <text evidence="3 19">Cofactor biosynthesis; adenosylcobalamin biosynthesis; adenosylcobalamin from cob(II)yrinate a,c-diamide: step 7/7.</text>
</comment>
<dbReference type="GO" id="GO:0009236">
    <property type="term" value="P:cobalamin biosynthetic process"/>
    <property type="evidence" value="ECO:0007669"/>
    <property type="project" value="UniProtKB-UniRule"/>
</dbReference>
<evidence type="ECO:0000256" key="4">
    <source>
        <dbReference type="ARBA" id="ARBA00010561"/>
    </source>
</evidence>
<dbReference type="GO" id="GO:0008818">
    <property type="term" value="F:cobalamin 5'-phosphate synthase activity"/>
    <property type="evidence" value="ECO:0007669"/>
    <property type="project" value="UniProtKB-UniRule"/>
</dbReference>
<evidence type="ECO:0000256" key="10">
    <source>
        <dbReference type="ARBA" id="ARBA00022692"/>
    </source>
</evidence>
<accession>A0A1B2I204</accession>
<keyword evidence="21" id="KW-1185">Reference proteome</keyword>
<evidence type="ECO:0000256" key="1">
    <source>
        <dbReference type="ARBA" id="ARBA00001946"/>
    </source>
</evidence>
<keyword evidence="13 19" id="KW-0472">Membrane</keyword>
<evidence type="ECO:0000256" key="3">
    <source>
        <dbReference type="ARBA" id="ARBA00004663"/>
    </source>
</evidence>
<dbReference type="KEGG" id="cpor:BED41_02130"/>
<dbReference type="UniPathway" id="UPA00148">
    <property type="reaction ID" value="UER00238"/>
</dbReference>
<dbReference type="AlphaFoldDB" id="A0A1B2I204"/>
<feature type="transmembrane region" description="Helical" evidence="19">
    <location>
        <begin position="59"/>
        <end position="81"/>
    </location>
</feature>
<comment type="catalytic activity">
    <reaction evidence="18 19">
        <text>alpha-ribazole 5'-phosphate + adenosylcob(III)inamide-GDP = adenosylcob(III)alamin 5'-phosphate + GMP + H(+)</text>
        <dbReference type="Rhea" id="RHEA:23560"/>
        <dbReference type="ChEBI" id="CHEBI:15378"/>
        <dbReference type="ChEBI" id="CHEBI:57918"/>
        <dbReference type="ChEBI" id="CHEBI:58115"/>
        <dbReference type="ChEBI" id="CHEBI:60487"/>
        <dbReference type="ChEBI" id="CHEBI:60493"/>
        <dbReference type="EC" id="2.7.8.26"/>
    </reaction>
</comment>
<evidence type="ECO:0000256" key="12">
    <source>
        <dbReference type="ARBA" id="ARBA00022989"/>
    </source>
</evidence>
<dbReference type="RefSeq" id="WP_066742502.1">
    <property type="nucleotide sequence ID" value="NZ_CP016757.1"/>
</dbReference>
<reference evidence="20" key="1">
    <citation type="submission" date="2016-08" db="EMBL/GenBank/DDBJ databases">
        <title>Complete genome of Cloacibacillus porcorum.</title>
        <authorList>
            <person name="Looft T."/>
            <person name="Bayles D.O."/>
            <person name="Alt D.P."/>
        </authorList>
    </citation>
    <scope>NUCLEOTIDE SEQUENCE [LARGE SCALE GENOMIC DNA]</scope>
    <source>
        <strain evidence="20">CL-84</strain>
    </source>
</reference>
<evidence type="ECO:0000256" key="19">
    <source>
        <dbReference type="HAMAP-Rule" id="MF_00719"/>
    </source>
</evidence>
<feature type="transmembrane region" description="Helical" evidence="19">
    <location>
        <begin position="88"/>
        <end position="106"/>
    </location>
</feature>
<evidence type="ECO:0000256" key="18">
    <source>
        <dbReference type="ARBA" id="ARBA00049504"/>
    </source>
</evidence>
<evidence type="ECO:0000313" key="21">
    <source>
        <dbReference type="Proteomes" id="UP000093044"/>
    </source>
</evidence>
<sequence length="272" mass="29248">MDDYREKLREYSRKLDEELHDKGFKRDLAARFVVIWTLLSRIPLPKEWWPETVPEGNRALALAPLAGGLLGLLTGLVVSAVSVLGLNALAGAWVGAAFYFLIGWALHLDGWGDLWDGIGSGRTGDGLREVMKDSRLGSFGGASLIIAFGLWTSLLATVSPDMRLAACVTSAAAARFAENVAAFFGKYPWEYGMGKGWVDTFTSYDLFISALCLVIFLPVSIFHFSVCVAVSAVIGFVIALHMNKRLGGVNGDVMGAAAVAAELASLMVWAAI</sequence>
<name>A0A1B2I204_9BACT</name>
<comment type="cofactor">
    <cofactor evidence="1 19">
        <name>Mg(2+)</name>
        <dbReference type="ChEBI" id="CHEBI:18420"/>
    </cofactor>
</comment>
<feature type="transmembrane region" description="Helical" evidence="19">
    <location>
        <begin position="207"/>
        <end position="240"/>
    </location>
</feature>
<dbReference type="PANTHER" id="PTHR34148:SF1">
    <property type="entry name" value="ADENOSYLCOBINAMIDE-GDP RIBAZOLETRANSFERASE"/>
    <property type="match status" value="1"/>
</dbReference>
<evidence type="ECO:0000256" key="16">
    <source>
        <dbReference type="ARBA" id="ARBA00032853"/>
    </source>
</evidence>
<protein>
    <recommendedName>
        <fullName evidence="6 19">Adenosylcobinamide-GDP ribazoletransferase</fullName>
        <ecNumber evidence="5 19">2.7.8.26</ecNumber>
    </recommendedName>
    <alternativeName>
        <fullName evidence="16 19">Cobalamin synthase</fullName>
    </alternativeName>
    <alternativeName>
        <fullName evidence="15 19">Cobalamin-5'-phosphate synthase</fullName>
    </alternativeName>
</protein>
<evidence type="ECO:0000256" key="15">
    <source>
        <dbReference type="ARBA" id="ARBA00032605"/>
    </source>
</evidence>
<dbReference type="Proteomes" id="UP000093044">
    <property type="component" value="Chromosome"/>
</dbReference>
<proteinExistence type="inferred from homology"/>